<keyword evidence="2" id="KW-1185">Reference proteome</keyword>
<organism evidence="1 2">
    <name type="scientific">Bos mutus</name>
    <name type="common">wild yak</name>
    <dbReference type="NCBI Taxonomy" id="72004"/>
    <lineage>
        <taxon>Eukaryota</taxon>
        <taxon>Metazoa</taxon>
        <taxon>Chordata</taxon>
        <taxon>Craniata</taxon>
        <taxon>Vertebrata</taxon>
        <taxon>Euteleostomi</taxon>
        <taxon>Mammalia</taxon>
        <taxon>Eutheria</taxon>
        <taxon>Laurasiatheria</taxon>
        <taxon>Artiodactyla</taxon>
        <taxon>Ruminantia</taxon>
        <taxon>Pecora</taxon>
        <taxon>Bovidae</taxon>
        <taxon>Bovinae</taxon>
        <taxon>Bos</taxon>
    </lineage>
</organism>
<dbReference type="EMBL" id="VBQZ03000044">
    <property type="protein sequence ID" value="MXQ88184.1"/>
    <property type="molecule type" value="Genomic_DNA"/>
</dbReference>
<dbReference type="InterPro" id="IPR053248">
    <property type="entry name" value="Zinc_finger_MYND_domain"/>
</dbReference>
<dbReference type="PANTHER" id="PTHR46533:SF1">
    <property type="entry name" value="ZINC FINGER MYND DOMAIN-CONTAINING PROTEIN 12"/>
    <property type="match status" value="1"/>
</dbReference>
<dbReference type="AlphaFoldDB" id="A0A6B0RJI1"/>
<evidence type="ECO:0000313" key="2">
    <source>
        <dbReference type="Proteomes" id="UP000322234"/>
    </source>
</evidence>
<proteinExistence type="predicted"/>
<dbReference type="Gene3D" id="1.25.40.10">
    <property type="entry name" value="Tetratricopeptide repeat domain"/>
    <property type="match status" value="1"/>
</dbReference>
<protein>
    <recommendedName>
        <fullName evidence="3">Zinc finger MYND domain-containing protein 12</fullName>
    </recommendedName>
</protein>
<accession>A0A6B0RJI1</accession>
<dbReference type="SUPFAM" id="SSF48452">
    <property type="entry name" value="TPR-like"/>
    <property type="match status" value="2"/>
</dbReference>
<dbReference type="InterPro" id="IPR011990">
    <property type="entry name" value="TPR-like_helical_dom_sf"/>
</dbReference>
<dbReference type="PANTHER" id="PTHR46533">
    <property type="entry name" value="ZINC FINGER MYND DOMAIN-CONTAINING PROTEIN 12"/>
    <property type="match status" value="1"/>
</dbReference>
<dbReference type="Proteomes" id="UP000322234">
    <property type="component" value="Unassembled WGS sequence"/>
</dbReference>
<reference evidence="1" key="1">
    <citation type="submission" date="2019-10" db="EMBL/GenBank/DDBJ databases">
        <title>The sequence and de novo assembly of the wild yak genome.</title>
        <authorList>
            <person name="Liu Y."/>
        </authorList>
    </citation>
    <scope>NUCLEOTIDE SEQUENCE [LARGE SCALE GENOMIC DNA]</scope>
    <source>
        <strain evidence="1">WY2019</strain>
    </source>
</reference>
<gene>
    <name evidence="1" type="ORF">E5288_WYG017038</name>
</gene>
<evidence type="ECO:0008006" key="3">
    <source>
        <dbReference type="Google" id="ProtNLM"/>
    </source>
</evidence>
<name>A0A6B0RJI1_9CETA</name>
<evidence type="ECO:0000313" key="1">
    <source>
        <dbReference type="EMBL" id="MXQ88184.1"/>
    </source>
</evidence>
<sequence length="409" mass="46010">MCGQAQGRDNEVVFPLSVVWFIKELIGAASTRRYKHLIELCYTVAQKYIFEGKHEDAVPAALHSLRFRMNVHGLSSVELVPAYLLLAEASLGLGRVVQAEEYLSQAQWTVLKSTECSYAIHSLLHRNLGLLYMAKENYEEARYHLANDIYFASCAFGTEHIRASGGYFHLANIFNGLKKLDLADTLYTKVSEIWNKYLNDHYQVLSQARIQQIDLLGKRFETDTGLDEAQEAEAIQILTSILNIRESTSNKAPQKTIFVLKILFMLYFLMMNSSKASSPRKAASLKQREKFLWLDSAVCPAALAFVLRTLGHPDSPDGNLLVAPLTSMPLSVGSKGPEMEKRDFVHYKLRNSASRLSCSLTSLTLIPHAEEYALRALHLAKKQKLSVQEQNTIQDLLNLISVEEAQPIT</sequence>
<comment type="caution">
    <text evidence="1">The sequence shown here is derived from an EMBL/GenBank/DDBJ whole genome shotgun (WGS) entry which is preliminary data.</text>
</comment>